<dbReference type="GO" id="GO:0006487">
    <property type="term" value="P:protein N-linked glycosylation"/>
    <property type="evidence" value="ECO:0007669"/>
    <property type="project" value="TreeGrafter"/>
</dbReference>
<evidence type="ECO:0000313" key="7">
    <source>
        <dbReference type="Proteomes" id="UP000094385"/>
    </source>
</evidence>
<protein>
    <submittedName>
        <fullName evidence="6">Uncharacterized protein</fullName>
    </submittedName>
</protein>
<dbReference type="Gene3D" id="3.90.550.10">
    <property type="entry name" value="Spore Coat Polysaccharide Biosynthesis Protein SpsA, Chain A"/>
    <property type="match status" value="1"/>
</dbReference>
<evidence type="ECO:0000256" key="5">
    <source>
        <dbReference type="ARBA" id="ARBA00022968"/>
    </source>
</evidence>
<dbReference type="SUPFAM" id="SSF53448">
    <property type="entry name" value="Nucleotide-diphospho-sugar transferases"/>
    <property type="match status" value="1"/>
</dbReference>
<evidence type="ECO:0000256" key="3">
    <source>
        <dbReference type="ARBA" id="ARBA00022676"/>
    </source>
</evidence>
<organism evidence="6 7">
    <name type="scientific">Lipomyces starkeyi NRRL Y-11557</name>
    <dbReference type="NCBI Taxonomy" id="675824"/>
    <lineage>
        <taxon>Eukaryota</taxon>
        <taxon>Fungi</taxon>
        <taxon>Dikarya</taxon>
        <taxon>Ascomycota</taxon>
        <taxon>Saccharomycotina</taxon>
        <taxon>Lipomycetes</taxon>
        <taxon>Lipomycetales</taxon>
        <taxon>Lipomycetaceae</taxon>
        <taxon>Lipomyces</taxon>
    </lineage>
</organism>
<sequence length="133" mass="16014">MHENYGKSQNSLRMESYRRMCRFFSGFFYRHELVTEYDYYWRVEPNTQRYCDITYDPFTFMRGKNNTYGFTITLHEHESTIETLWSTVRNFSRAHPAHIHPNNELDFIVEDQKVSPRAATISAISGQISRLRR</sequence>
<dbReference type="EMBL" id="KV454305">
    <property type="protein sequence ID" value="ODQ69175.1"/>
    <property type="molecule type" value="Genomic_DNA"/>
</dbReference>
<evidence type="ECO:0000313" key="6">
    <source>
        <dbReference type="EMBL" id="ODQ69175.1"/>
    </source>
</evidence>
<dbReference type="GO" id="GO:0016020">
    <property type="term" value="C:membrane"/>
    <property type="evidence" value="ECO:0007669"/>
    <property type="project" value="UniProtKB-SubCell"/>
</dbReference>
<evidence type="ECO:0000256" key="2">
    <source>
        <dbReference type="ARBA" id="ARBA00007677"/>
    </source>
</evidence>
<dbReference type="InterPro" id="IPR029044">
    <property type="entry name" value="Nucleotide-diphossugar_trans"/>
</dbReference>
<keyword evidence="3" id="KW-0328">Glycosyltransferase</keyword>
<dbReference type="GO" id="GO:0005794">
    <property type="term" value="C:Golgi apparatus"/>
    <property type="evidence" value="ECO:0007669"/>
    <property type="project" value="TreeGrafter"/>
</dbReference>
<evidence type="ECO:0000256" key="1">
    <source>
        <dbReference type="ARBA" id="ARBA00004606"/>
    </source>
</evidence>
<proteinExistence type="inferred from homology"/>
<keyword evidence="7" id="KW-1185">Reference proteome</keyword>
<keyword evidence="4" id="KW-0808">Transferase</keyword>
<dbReference type="PANTHER" id="PTHR31121">
    <property type="entry name" value="ALPHA-1,2 MANNOSYLTRANSFERASE KTR1"/>
    <property type="match status" value="1"/>
</dbReference>
<dbReference type="InterPro" id="IPR002685">
    <property type="entry name" value="Glyco_trans_15"/>
</dbReference>
<dbReference type="AlphaFoldDB" id="A0A1E3PUS8"/>
<name>A0A1E3PUS8_LIPST</name>
<gene>
    <name evidence="6" type="ORF">LIPSTDRAFT_108160</name>
</gene>
<dbReference type="GO" id="GO:0000026">
    <property type="term" value="F:alpha-1,2-mannosyltransferase activity"/>
    <property type="evidence" value="ECO:0007669"/>
    <property type="project" value="TreeGrafter"/>
</dbReference>
<keyword evidence="5" id="KW-0812">Transmembrane</keyword>
<evidence type="ECO:0000256" key="4">
    <source>
        <dbReference type="ARBA" id="ARBA00022679"/>
    </source>
</evidence>
<keyword evidence="5" id="KW-0735">Signal-anchor</keyword>
<dbReference type="GO" id="GO:0000032">
    <property type="term" value="P:cell wall mannoprotein biosynthetic process"/>
    <property type="evidence" value="ECO:0007669"/>
    <property type="project" value="TreeGrafter"/>
</dbReference>
<reference evidence="6 7" key="1">
    <citation type="journal article" date="2016" name="Proc. Natl. Acad. Sci. U.S.A.">
        <title>Comparative genomics of biotechnologically important yeasts.</title>
        <authorList>
            <person name="Riley R."/>
            <person name="Haridas S."/>
            <person name="Wolfe K.H."/>
            <person name="Lopes M.R."/>
            <person name="Hittinger C.T."/>
            <person name="Goeker M."/>
            <person name="Salamov A.A."/>
            <person name="Wisecaver J.H."/>
            <person name="Long T.M."/>
            <person name="Calvey C.H."/>
            <person name="Aerts A.L."/>
            <person name="Barry K.W."/>
            <person name="Choi C."/>
            <person name="Clum A."/>
            <person name="Coughlan A.Y."/>
            <person name="Deshpande S."/>
            <person name="Douglass A.P."/>
            <person name="Hanson S.J."/>
            <person name="Klenk H.-P."/>
            <person name="LaButti K.M."/>
            <person name="Lapidus A."/>
            <person name="Lindquist E.A."/>
            <person name="Lipzen A.M."/>
            <person name="Meier-Kolthoff J.P."/>
            <person name="Ohm R.A."/>
            <person name="Otillar R.P."/>
            <person name="Pangilinan J.L."/>
            <person name="Peng Y."/>
            <person name="Rokas A."/>
            <person name="Rosa C.A."/>
            <person name="Scheuner C."/>
            <person name="Sibirny A.A."/>
            <person name="Slot J.C."/>
            <person name="Stielow J.B."/>
            <person name="Sun H."/>
            <person name="Kurtzman C.P."/>
            <person name="Blackwell M."/>
            <person name="Grigoriev I.V."/>
            <person name="Jeffries T.W."/>
        </authorList>
    </citation>
    <scope>NUCLEOTIDE SEQUENCE [LARGE SCALE GENOMIC DNA]</scope>
    <source>
        <strain evidence="6 7">NRRL Y-11557</strain>
    </source>
</reference>
<dbReference type="Pfam" id="PF01793">
    <property type="entry name" value="Glyco_transf_15"/>
    <property type="match status" value="1"/>
</dbReference>
<dbReference type="PANTHER" id="PTHR31121:SF6">
    <property type="entry name" value="ALPHA-1,2 MANNOSYLTRANSFERASE KTR1"/>
    <property type="match status" value="1"/>
</dbReference>
<dbReference type="OrthoDB" id="439943at2759"/>
<dbReference type="Proteomes" id="UP000094385">
    <property type="component" value="Unassembled WGS sequence"/>
</dbReference>
<comment type="subcellular location">
    <subcellularLocation>
        <location evidence="1">Membrane</location>
        <topology evidence="1">Single-pass type II membrane protein</topology>
    </subcellularLocation>
</comment>
<accession>A0A1E3PUS8</accession>
<comment type="similarity">
    <text evidence="2">Belongs to the glycosyltransferase 15 family.</text>
</comment>